<dbReference type="Pfam" id="PF13490">
    <property type="entry name" value="zf-HC2"/>
    <property type="match status" value="1"/>
</dbReference>
<feature type="region of interest" description="Disordered" evidence="1">
    <location>
        <begin position="191"/>
        <end position="218"/>
    </location>
</feature>
<feature type="domain" description="Putative zinc-finger" evidence="3">
    <location>
        <begin position="3"/>
        <end position="36"/>
    </location>
</feature>
<evidence type="ECO:0000313" key="4">
    <source>
        <dbReference type="EMBL" id="MBD3326935.1"/>
    </source>
</evidence>
<comment type="caution">
    <text evidence="4">The sequence shown here is derived from an EMBL/GenBank/DDBJ whole genome shotgun (WGS) entry which is preliminary data.</text>
</comment>
<reference evidence="4" key="1">
    <citation type="submission" date="2019-11" db="EMBL/GenBank/DDBJ databases">
        <title>Microbial mats filling the niche in hypersaline microbial mats.</title>
        <authorList>
            <person name="Wong H.L."/>
            <person name="Macleod F.I."/>
            <person name="White R.A. III"/>
            <person name="Burns B.P."/>
        </authorList>
    </citation>
    <scope>NUCLEOTIDE SEQUENCE</scope>
    <source>
        <strain evidence="4">Rbin_158</strain>
    </source>
</reference>
<proteinExistence type="predicted"/>
<feature type="region of interest" description="Disordered" evidence="1">
    <location>
        <begin position="138"/>
        <end position="176"/>
    </location>
</feature>
<organism evidence="4 5">
    <name type="scientific">candidate division KSB3 bacterium</name>
    <dbReference type="NCBI Taxonomy" id="2044937"/>
    <lineage>
        <taxon>Bacteria</taxon>
        <taxon>candidate division KSB3</taxon>
    </lineage>
</organism>
<evidence type="ECO:0000256" key="2">
    <source>
        <dbReference type="SAM" id="Phobius"/>
    </source>
</evidence>
<dbReference type="AlphaFoldDB" id="A0A9D5JZB6"/>
<protein>
    <recommendedName>
        <fullName evidence="3">Putative zinc-finger domain-containing protein</fullName>
    </recommendedName>
</protein>
<keyword evidence="2" id="KW-0472">Membrane</keyword>
<evidence type="ECO:0000313" key="5">
    <source>
        <dbReference type="Proteomes" id="UP000649604"/>
    </source>
</evidence>
<dbReference type="InterPro" id="IPR041916">
    <property type="entry name" value="Anti_sigma_zinc_sf"/>
</dbReference>
<feature type="compositionally biased region" description="Polar residues" evidence="1">
    <location>
        <begin position="152"/>
        <end position="163"/>
    </location>
</feature>
<dbReference type="InterPro" id="IPR027383">
    <property type="entry name" value="Znf_put"/>
</dbReference>
<gene>
    <name evidence="4" type="ORF">GF339_20285</name>
</gene>
<dbReference type="Proteomes" id="UP000649604">
    <property type="component" value="Unassembled WGS sequence"/>
</dbReference>
<evidence type="ECO:0000256" key="1">
    <source>
        <dbReference type="SAM" id="MobiDB-lite"/>
    </source>
</evidence>
<sequence length="288" mass="31754">MKCDAYHILISGYLDGELAEHETQMLKEHLQTCEACVAYLKRLETMKASVKRYALCQQVPEVPAHFARNITAQLQDLVQATPTPLSARLKTAYRSCVLHVIDRWVASLKARPFAWATAVSCALVALVGVGVVSVVEVSSPPPSVPTEPRSPQTMVSAPSPSESRQAEPPAPQLEMKPEMKMVARPQIRVAQEESPQVSVRSPDAGLKEQAVAPPPGQADTAADMIEIAAEQFSEELDHIEFADEPFIQVARNDSDSVKDYIYSHVIEMYQDQFLDDTVFVGYVQSAFD</sequence>
<keyword evidence="2" id="KW-0812">Transmembrane</keyword>
<evidence type="ECO:0000259" key="3">
    <source>
        <dbReference type="Pfam" id="PF13490"/>
    </source>
</evidence>
<feature type="transmembrane region" description="Helical" evidence="2">
    <location>
        <begin position="113"/>
        <end position="135"/>
    </location>
</feature>
<dbReference type="EMBL" id="WJJP01000662">
    <property type="protein sequence ID" value="MBD3326935.1"/>
    <property type="molecule type" value="Genomic_DNA"/>
</dbReference>
<accession>A0A9D5JZB6</accession>
<dbReference type="Gene3D" id="1.10.10.1320">
    <property type="entry name" value="Anti-sigma factor, zinc-finger domain"/>
    <property type="match status" value="1"/>
</dbReference>
<name>A0A9D5JZB6_9BACT</name>
<keyword evidence="2" id="KW-1133">Transmembrane helix</keyword>